<dbReference type="GO" id="GO:0004519">
    <property type="term" value="F:endonuclease activity"/>
    <property type="evidence" value="ECO:0007669"/>
    <property type="project" value="UniProtKB-KW"/>
</dbReference>
<dbReference type="GO" id="GO:0016787">
    <property type="term" value="F:hydrolase activity"/>
    <property type="evidence" value="ECO:0007669"/>
    <property type="project" value="UniProtKB-KW"/>
</dbReference>
<dbReference type="PANTHER" id="PTHR43140">
    <property type="entry name" value="TYPE-1 RESTRICTION ENZYME ECOKI SPECIFICITY PROTEIN"/>
    <property type="match status" value="1"/>
</dbReference>
<dbReference type="InterPro" id="IPR044946">
    <property type="entry name" value="Restrct_endonuc_typeI_TRD_sf"/>
</dbReference>
<dbReference type="EMBL" id="JBEWZI010000012">
    <property type="protein sequence ID" value="MET7015058.1"/>
    <property type="molecule type" value="Genomic_DNA"/>
</dbReference>
<organism evidence="5 6">
    <name type="scientific">Uliginosibacterium flavum</name>
    <dbReference type="NCBI Taxonomy" id="1396831"/>
    <lineage>
        <taxon>Bacteria</taxon>
        <taxon>Pseudomonadati</taxon>
        <taxon>Pseudomonadota</taxon>
        <taxon>Betaproteobacteria</taxon>
        <taxon>Rhodocyclales</taxon>
        <taxon>Zoogloeaceae</taxon>
        <taxon>Uliginosibacterium</taxon>
    </lineage>
</organism>
<protein>
    <submittedName>
        <fullName evidence="5">Restriction endonuclease subunit S</fullName>
        <ecNumber evidence="5">3.1.21.-</ecNumber>
    </submittedName>
</protein>
<dbReference type="CDD" id="cd17260">
    <property type="entry name" value="RMtype1_S_EcoEI-TRD1-CR1_like"/>
    <property type="match status" value="1"/>
</dbReference>
<keyword evidence="5" id="KW-0255">Endonuclease</keyword>
<reference evidence="5 6" key="1">
    <citation type="submission" date="2024-07" db="EMBL/GenBank/DDBJ databases">
        <title>Uliginosibacterium flavum JJ3220;KACC:17644.</title>
        <authorList>
            <person name="Kim M.K."/>
        </authorList>
    </citation>
    <scope>NUCLEOTIDE SEQUENCE [LARGE SCALE GENOMIC DNA]</scope>
    <source>
        <strain evidence="5 6">KACC:17644</strain>
    </source>
</reference>
<dbReference type="InterPro" id="IPR000055">
    <property type="entry name" value="Restrct_endonuc_typeI_TRD"/>
</dbReference>
<accession>A0ABV2TPL1</accession>
<evidence type="ECO:0000256" key="3">
    <source>
        <dbReference type="ARBA" id="ARBA00023125"/>
    </source>
</evidence>
<keyword evidence="5" id="KW-0378">Hydrolase</keyword>
<evidence type="ECO:0000256" key="1">
    <source>
        <dbReference type="ARBA" id="ARBA00010923"/>
    </source>
</evidence>
<comment type="caution">
    <text evidence="5">The sequence shown here is derived from an EMBL/GenBank/DDBJ whole genome shotgun (WGS) entry which is preliminary data.</text>
</comment>
<dbReference type="SUPFAM" id="SSF116734">
    <property type="entry name" value="DNA methylase specificity domain"/>
    <property type="match status" value="2"/>
</dbReference>
<dbReference type="Pfam" id="PF01420">
    <property type="entry name" value="Methylase_S"/>
    <property type="match status" value="1"/>
</dbReference>
<comment type="similarity">
    <text evidence="1">Belongs to the type-I restriction system S methylase family.</text>
</comment>
<dbReference type="PANTHER" id="PTHR43140:SF1">
    <property type="entry name" value="TYPE I RESTRICTION ENZYME ECOKI SPECIFICITY SUBUNIT"/>
    <property type="match status" value="1"/>
</dbReference>
<dbReference type="Gene3D" id="3.90.220.20">
    <property type="entry name" value="DNA methylase specificity domains"/>
    <property type="match status" value="4"/>
</dbReference>
<keyword evidence="6" id="KW-1185">Reference proteome</keyword>
<name>A0ABV2TPL1_9RHOO</name>
<gene>
    <name evidence="5" type="ORF">ABXR19_12720</name>
</gene>
<sequence>MVCNKPGVCSTDILVFRFKSETSAIFYADYFRTSSFNSEVLLTVVGQQLPRTSWESIRKIRVPAPNPDVQNEIVAECGTVDDEVTSAHASIAAASTTVERKIAQIYASSSQVKKLPQIAFINPSKTELRAISDDTLVSFVEMASVSEGGQITHRESRSLGHLRKGSYTYFAENDIIVAKITPCMENGKCALAQGLENRMGMGSTEFHVLRADPEQVLPAYLFALINRATIRNAAAKVMTGSSGHRRVPASFYENLEIPLPKLAEQRRIVNEIEVEQHAIAAAEAIIAAAPARKQAILQHYL</sequence>
<dbReference type="Proteomes" id="UP001549691">
    <property type="component" value="Unassembled WGS sequence"/>
</dbReference>
<keyword evidence="3" id="KW-0238">DNA-binding</keyword>
<evidence type="ECO:0000313" key="5">
    <source>
        <dbReference type="EMBL" id="MET7015058.1"/>
    </source>
</evidence>
<keyword evidence="5" id="KW-0540">Nuclease</keyword>
<evidence type="ECO:0000313" key="6">
    <source>
        <dbReference type="Proteomes" id="UP001549691"/>
    </source>
</evidence>
<keyword evidence="2" id="KW-0680">Restriction system</keyword>
<dbReference type="InterPro" id="IPR051212">
    <property type="entry name" value="Type-I_RE_S_subunit"/>
</dbReference>
<dbReference type="EC" id="3.1.21.-" evidence="5"/>
<proteinExistence type="inferred from homology"/>
<evidence type="ECO:0000259" key="4">
    <source>
        <dbReference type="Pfam" id="PF01420"/>
    </source>
</evidence>
<feature type="domain" description="Type I restriction modification DNA specificity" evidence="4">
    <location>
        <begin position="138"/>
        <end position="270"/>
    </location>
</feature>
<evidence type="ECO:0000256" key="2">
    <source>
        <dbReference type="ARBA" id="ARBA00022747"/>
    </source>
</evidence>